<comment type="caution">
    <text evidence="2">The sequence shown here is derived from an EMBL/GenBank/DDBJ whole genome shotgun (WGS) entry which is preliminary data.</text>
</comment>
<feature type="compositionally biased region" description="Low complexity" evidence="1">
    <location>
        <begin position="54"/>
        <end position="63"/>
    </location>
</feature>
<evidence type="ECO:0000313" key="2">
    <source>
        <dbReference type="EMBL" id="GAA2152465.1"/>
    </source>
</evidence>
<gene>
    <name evidence="2" type="ORF">GCM10009727_58190</name>
</gene>
<keyword evidence="3" id="KW-1185">Reference proteome</keyword>
<evidence type="ECO:0000313" key="3">
    <source>
        <dbReference type="Proteomes" id="UP001501020"/>
    </source>
</evidence>
<protein>
    <submittedName>
        <fullName evidence="2">Uncharacterized protein</fullName>
    </submittedName>
</protein>
<sequence length="121" mass="12505">MVITVLVLVAMAALFGLCLPNLLRPVASADEPPAADPATGPAAEPAAEPPPAAAEPVAADFPALGADPGDVHPESMTAELDPGDEEYLAFLANELWPEDEYLEPEHTTDGEEESGGSDMLL</sequence>
<name>A0ABP5LWL0_9ACTN</name>
<accession>A0ABP5LWL0</accession>
<organism evidence="2 3">
    <name type="scientific">Actinomadura napierensis</name>
    <dbReference type="NCBI Taxonomy" id="267854"/>
    <lineage>
        <taxon>Bacteria</taxon>
        <taxon>Bacillati</taxon>
        <taxon>Actinomycetota</taxon>
        <taxon>Actinomycetes</taxon>
        <taxon>Streptosporangiales</taxon>
        <taxon>Thermomonosporaceae</taxon>
        <taxon>Actinomadura</taxon>
    </lineage>
</organism>
<reference evidence="3" key="1">
    <citation type="journal article" date="2019" name="Int. J. Syst. Evol. Microbiol.">
        <title>The Global Catalogue of Microorganisms (GCM) 10K type strain sequencing project: providing services to taxonomists for standard genome sequencing and annotation.</title>
        <authorList>
            <consortium name="The Broad Institute Genomics Platform"/>
            <consortium name="The Broad Institute Genome Sequencing Center for Infectious Disease"/>
            <person name="Wu L."/>
            <person name="Ma J."/>
        </authorList>
    </citation>
    <scope>NUCLEOTIDE SEQUENCE [LARGE SCALE GENOMIC DNA]</scope>
    <source>
        <strain evidence="3">JCM 13850</strain>
    </source>
</reference>
<dbReference type="Proteomes" id="UP001501020">
    <property type="component" value="Unassembled WGS sequence"/>
</dbReference>
<feature type="region of interest" description="Disordered" evidence="1">
    <location>
        <begin position="27"/>
        <end position="79"/>
    </location>
</feature>
<feature type="compositionally biased region" description="Low complexity" evidence="1">
    <location>
        <begin position="27"/>
        <end position="46"/>
    </location>
</feature>
<dbReference type="EMBL" id="BAAAMR010000059">
    <property type="protein sequence ID" value="GAA2152465.1"/>
    <property type="molecule type" value="Genomic_DNA"/>
</dbReference>
<feature type="region of interest" description="Disordered" evidence="1">
    <location>
        <begin position="98"/>
        <end position="121"/>
    </location>
</feature>
<evidence type="ECO:0000256" key="1">
    <source>
        <dbReference type="SAM" id="MobiDB-lite"/>
    </source>
</evidence>
<proteinExistence type="predicted"/>
<dbReference type="RefSeq" id="WP_344273983.1">
    <property type="nucleotide sequence ID" value="NZ_BAAAMR010000059.1"/>
</dbReference>